<keyword evidence="2" id="KW-0067">ATP-binding</keyword>
<dbReference type="Proteomes" id="UP000053989">
    <property type="component" value="Unassembled WGS sequence"/>
</dbReference>
<gene>
    <name evidence="4" type="ORF">SCLCIDRAFT_10057</name>
</gene>
<dbReference type="SUPFAM" id="SSF48592">
    <property type="entry name" value="GroEL equatorial domain-like"/>
    <property type="match status" value="1"/>
</dbReference>
<evidence type="ECO:0000256" key="2">
    <source>
        <dbReference type="ARBA" id="ARBA00022840"/>
    </source>
</evidence>
<dbReference type="Gene3D" id="1.10.560.10">
    <property type="entry name" value="GroEL-like equatorial domain"/>
    <property type="match status" value="1"/>
</dbReference>
<dbReference type="Gene3D" id="3.30.260.10">
    <property type="entry name" value="TCP-1-like chaperonin intermediate domain"/>
    <property type="match status" value="1"/>
</dbReference>
<dbReference type="PANTHER" id="PTHR11353">
    <property type="entry name" value="CHAPERONIN"/>
    <property type="match status" value="1"/>
</dbReference>
<name>A0A0C2ZAX8_9AGAM</name>
<dbReference type="SUPFAM" id="SSF54849">
    <property type="entry name" value="GroEL-intermediate domain like"/>
    <property type="match status" value="1"/>
</dbReference>
<proteinExistence type="predicted"/>
<evidence type="ECO:0000256" key="3">
    <source>
        <dbReference type="ARBA" id="ARBA00023186"/>
    </source>
</evidence>
<dbReference type="InterPro" id="IPR017998">
    <property type="entry name" value="Chaperone_TCP-1"/>
</dbReference>
<dbReference type="EMBL" id="KN822078">
    <property type="protein sequence ID" value="KIM59023.1"/>
    <property type="molecule type" value="Genomic_DNA"/>
</dbReference>
<dbReference type="InParanoid" id="A0A0C2ZAX8"/>
<reference evidence="5" key="2">
    <citation type="submission" date="2015-01" db="EMBL/GenBank/DDBJ databases">
        <title>Evolutionary Origins and Diversification of the Mycorrhizal Mutualists.</title>
        <authorList>
            <consortium name="DOE Joint Genome Institute"/>
            <consortium name="Mycorrhizal Genomics Consortium"/>
            <person name="Kohler A."/>
            <person name="Kuo A."/>
            <person name="Nagy L.G."/>
            <person name="Floudas D."/>
            <person name="Copeland A."/>
            <person name="Barry K.W."/>
            <person name="Cichocki N."/>
            <person name="Veneault-Fourrey C."/>
            <person name="LaButti K."/>
            <person name="Lindquist E.A."/>
            <person name="Lipzen A."/>
            <person name="Lundell T."/>
            <person name="Morin E."/>
            <person name="Murat C."/>
            <person name="Riley R."/>
            <person name="Ohm R."/>
            <person name="Sun H."/>
            <person name="Tunlid A."/>
            <person name="Henrissat B."/>
            <person name="Grigoriev I.V."/>
            <person name="Hibbett D.S."/>
            <person name="Martin F."/>
        </authorList>
    </citation>
    <scope>NUCLEOTIDE SEQUENCE [LARGE SCALE GENOMIC DNA]</scope>
    <source>
        <strain evidence="5">Foug A</strain>
    </source>
</reference>
<dbReference type="GO" id="GO:0005524">
    <property type="term" value="F:ATP binding"/>
    <property type="evidence" value="ECO:0007669"/>
    <property type="project" value="UniProtKB-KW"/>
</dbReference>
<dbReference type="InterPro" id="IPR027410">
    <property type="entry name" value="TCP-1-like_intermed_sf"/>
</dbReference>
<dbReference type="OrthoDB" id="10248520at2759"/>
<dbReference type="STRING" id="1036808.A0A0C2ZAX8"/>
<evidence type="ECO:0000313" key="4">
    <source>
        <dbReference type="EMBL" id="KIM59023.1"/>
    </source>
</evidence>
<dbReference type="InterPro" id="IPR027413">
    <property type="entry name" value="GROEL-like_equatorial_sf"/>
</dbReference>
<accession>A0A0C2ZAX8</accession>
<dbReference type="AlphaFoldDB" id="A0A0C2ZAX8"/>
<keyword evidence="5" id="KW-1185">Reference proteome</keyword>
<protein>
    <submittedName>
        <fullName evidence="4">Uncharacterized protein</fullName>
    </submittedName>
</protein>
<dbReference type="GO" id="GO:0140662">
    <property type="term" value="F:ATP-dependent protein folding chaperone"/>
    <property type="evidence" value="ECO:0007669"/>
    <property type="project" value="InterPro"/>
</dbReference>
<evidence type="ECO:0000256" key="1">
    <source>
        <dbReference type="ARBA" id="ARBA00022741"/>
    </source>
</evidence>
<evidence type="ECO:0000313" key="5">
    <source>
        <dbReference type="Proteomes" id="UP000053989"/>
    </source>
</evidence>
<reference evidence="4 5" key="1">
    <citation type="submission" date="2014-04" db="EMBL/GenBank/DDBJ databases">
        <authorList>
            <consortium name="DOE Joint Genome Institute"/>
            <person name="Kuo A."/>
            <person name="Kohler A."/>
            <person name="Nagy L.G."/>
            <person name="Floudas D."/>
            <person name="Copeland A."/>
            <person name="Barry K.W."/>
            <person name="Cichocki N."/>
            <person name="Veneault-Fourrey C."/>
            <person name="LaButti K."/>
            <person name="Lindquist E.A."/>
            <person name="Lipzen A."/>
            <person name="Lundell T."/>
            <person name="Morin E."/>
            <person name="Murat C."/>
            <person name="Sun H."/>
            <person name="Tunlid A."/>
            <person name="Henrissat B."/>
            <person name="Grigoriev I.V."/>
            <person name="Hibbett D.S."/>
            <person name="Martin F."/>
            <person name="Nordberg H.P."/>
            <person name="Cantor M.N."/>
            <person name="Hua S.X."/>
        </authorList>
    </citation>
    <scope>NUCLEOTIDE SEQUENCE [LARGE SCALE GENOMIC DNA]</scope>
    <source>
        <strain evidence="4 5">Foug A</strain>
    </source>
</reference>
<keyword evidence="1" id="KW-0547">Nucleotide-binding</keyword>
<organism evidence="4 5">
    <name type="scientific">Scleroderma citrinum Foug A</name>
    <dbReference type="NCBI Taxonomy" id="1036808"/>
    <lineage>
        <taxon>Eukaryota</taxon>
        <taxon>Fungi</taxon>
        <taxon>Dikarya</taxon>
        <taxon>Basidiomycota</taxon>
        <taxon>Agaricomycotina</taxon>
        <taxon>Agaricomycetes</taxon>
        <taxon>Agaricomycetidae</taxon>
        <taxon>Boletales</taxon>
        <taxon>Sclerodermatineae</taxon>
        <taxon>Sclerodermataceae</taxon>
        <taxon>Scleroderma</taxon>
    </lineage>
</organism>
<keyword evidence="3" id="KW-0143">Chaperone</keyword>
<sequence length="144" mass="15609">MNAHKACKVVLRGSMNQMVDEAERSLHDALSAVPDDQGHPSRSQCGTTKGKKVIAVEAFAHASWQIPADNAGYDSSDLVTRLWAVPYGGQMDLDMNKSTTGSTKKIGIMESYKLKQEVVLVLSSSETAEMIIGCTDLCLCRCLD</sequence>
<dbReference type="HOGENOM" id="CLU_1797619_0_0_1"/>